<reference evidence="3 4" key="1">
    <citation type="journal article" date="2018" name="Sci. Rep.">
        <title>Raphidocelis subcapitata (=Pseudokirchneriella subcapitata) provides an insight into genome evolution and environmental adaptations in the Sphaeropleales.</title>
        <authorList>
            <person name="Suzuki S."/>
            <person name="Yamaguchi H."/>
            <person name="Nakajima N."/>
            <person name="Kawachi M."/>
        </authorList>
    </citation>
    <scope>NUCLEOTIDE SEQUENCE [LARGE SCALE GENOMIC DNA]</scope>
    <source>
        <strain evidence="3 4">NIES-35</strain>
    </source>
</reference>
<dbReference type="AlphaFoldDB" id="A0A2V0PB82"/>
<feature type="compositionally biased region" description="Gly residues" evidence="2">
    <location>
        <begin position="266"/>
        <end position="283"/>
    </location>
</feature>
<dbReference type="PANTHER" id="PTHR13261">
    <property type="entry name" value="BRCA2 AND CDKN1A INTERACTING PROTEIN"/>
    <property type="match status" value="1"/>
</dbReference>
<dbReference type="Proteomes" id="UP000247498">
    <property type="component" value="Unassembled WGS sequence"/>
</dbReference>
<proteinExistence type="inferred from homology"/>
<dbReference type="InParanoid" id="A0A2V0PB82"/>
<evidence type="ECO:0000256" key="1">
    <source>
        <dbReference type="ARBA" id="ARBA00006781"/>
    </source>
</evidence>
<comment type="caution">
    <text evidence="3">The sequence shown here is derived from an EMBL/GenBank/DDBJ whole genome shotgun (WGS) entry which is preliminary data.</text>
</comment>
<feature type="compositionally biased region" description="Basic residues" evidence="2">
    <location>
        <begin position="376"/>
        <end position="386"/>
    </location>
</feature>
<keyword evidence="4" id="KW-1185">Reference proteome</keyword>
<evidence type="ECO:0008006" key="5">
    <source>
        <dbReference type="Google" id="ProtNLM"/>
    </source>
</evidence>
<dbReference type="GO" id="GO:0005634">
    <property type="term" value="C:nucleus"/>
    <property type="evidence" value="ECO:0007669"/>
    <property type="project" value="TreeGrafter"/>
</dbReference>
<evidence type="ECO:0000256" key="2">
    <source>
        <dbReference type="SAM" id="MobiDB-lite"/>
    </source>
</evidence>
<organism evidence="3 4">
    <name type="scientific">Raphidocelis subcapitata</name>
    <dbReference type="NCBI Taxonomy" id="307507"/>
    <lineage>
        <taxon>Eukaryota</taxon>
        <taxon>Viridiplantae</taxon>
        <taxon>Chlorophyta</taxon>
        <taxon>core chlorophytes</taxon>
        <taxon>Chlorophyceae</taxon>
        <taxon>CS clade</taxon>
        <taxon>Sphaeropleales</taxon>
        <taxon>Selenastraceae</taxon>
        <taxon>Raphidocelis</taxon>
    </lineage>
</organism>
<comment type="similarity">
    <text evidence="1">Belongs to the BCP1 family.</text>
</comment>
<feature type="compositionally biased region" description="Acidic residues" evidence="2">
    <location>
        <begin position="81"/>
        <end position="93"/>
    </location>
</feature>
<dbReference type="OrthoDB" id="27543at2759"/>
<feature type="compositionally biased region" description="Low complexity" evidence="2">
    <location>
        <begin position="56"/>
        <end position="65"/>
    </location>
</feature>
<evidence type="ECO:0000313" key="3">
    <source>
        <dbReference type="EMBL" id="GBF97124.1"/>
    </source>
</evidence>
<feature type="region of interest" description="Disordered" evidence="2">
    <location>
        <begin position="264"/>
        <end position="289"/>
    </location>
</feature>
<feature type="region of interest" description="Disordered" evidence="2">
    <location>
        <begin position="359"/>
        <end position="386"/>
    </location>
</feature>
<sequence>MAKKRRAAEAAVPEPEKQEKEAEEPSGSDGGEASGGPEGASSGEPSDGSGSGDGSDSGSDGSSGSDDGEDSSDDGSSAPEVSDDDEAQSEDDEDGAAFDEVNVDFQFFDPKEIDFHGLKALLHTYLDGGVYDGSGLAEAIIAQSSVGTVVKTGEDDDPIAVMTALNTRSHGAASFAKQVKEFLLGKAPDEAARKQFAEAWDAEGTALMINERLINAPPQLAPPLMQALFDEIAWATEDEPSEEARRAFKLKRFVLITRAYTDPTADGGGGGGGGGSAGPSGSGGERKKKKAKAAAAPLLVYVRPEDEFLHAQAAASFTWRVEGRPVAKDELVPMRLALLFTSEAAARARRELDRVVGNAAGMAPPPAMGALGGGKGKGKGKAAGKK</sequence>
<feature type="compositionally biased region" description="Gly residues" evidence="2">
    <location>
        <begin position="28"/>
        <end position="38"/>
    </location>
</feature>
<dbReference type="Pfam" id="PF13862">
    <property type="entry name" value="BCCIP"/>
    <property type="match status" value="1"/>
</dbReference>
<name>A0A2V0PB82_9CHLO</name>
<dbReference type="PANTHER" id="PTHR13261:SF0">
    <property type="entry name" value="BRCA2 AND CDKN1A-INTERACTING PROTEIN"/>
    <property type="match status" value="1"/>
</dbReference>
<protein>
    <recommendedName>
        <fullName evidence="5">Protein BCCIP homolog</fullName>
    </recommendedName>
</protein>
<dbReference type="STRING" id="307507.A0A2V0PB82"/>
<dbReference type="InterPro" id="IPR025602">
    <property type="entry name" value="BCP1_family"/>
</dbReference>
<feature type="region of interest" description="Disordered" evidence="2">
    <location>
        <begin position="1"/>
        <end position="93"/>
    </location>
</feature>
<feature type="compositionally biased region" description="Low complexity" evidence="2">
    <location>
        <begin position="39"/>
        <end position="48"/>
    </location>
</feature>
<gene>
    <name evidence="3" type="ORF">Rsub_10135</name>
</gene>
<evidence type="ECO:0000313" key="4">
    <source>
        <dbReference type="Proteomes" id="UP000247498"/>
    </source>
</evidence>
<accession>A0A2V0PB82</accession>
<dbReference type="EMBL" id="BDRX01000092">
    <property type="protein sequence ID" value="GBF97124.1"/>
    <property type="molecule type" value="Genomic_DNA"/>
</dbReference>